<evidence type="ECO:0000256" key="13">
    <source>
        <dbReference type="ARBA" id="ARBA00026227"/>
    </source>
</evidence>
<dbReference type="GO" id="GO:0015031">
    <property type="term" value="P:protein transport"/>
    <property type="evidence" value="ECO:0007669"/>
    <property type="project" value="UniProtKB-KW"/>
</dbReference>
<dbReference type="OrthoDB" id="420884at2759"/>
<evidence type="ECO:0000256" key="12">
    <source>
        <dbReference type="ARBA" id="ARBA00024680"/>
    </source>
</evidence>
<evidence type="ECO:0000256" key="5">
    <source>
        <dbReference type="ARBA" id="ARBA00022490"/>
    </source>
</evidence>
<comment type="subcellular location">
    <subcellularLocation>
        <location evidence="1">Cytoplasm</location>
    </subcellularLocation>
    <subcellularLocation>
        <location evidence="2">Nucleus</location>
        <location evidence="2">Nuclear pore complex</location>
    </subcellularLocation>
</comment>
<organism evidence="17 18">
    <name type="scientific">Brenthis ino</name>
    <name type="common">lesser marbled fritillary</name>
    <dbReference type="NCBI Taxonomy" id="405034"/>
    <lineage>
        <taxon>Eukaryota</taxon>
        <taxon>Metazoa</taxon>
        <taxon>Ecdysozoa</taxon>
        <taxon>Arthropoda</taxon>
        <taxon>Hexapoda</taxon>
        <taxon>Insecta</taxon>
        <taxon>Pterygota</taxon>
        <taxon>Neoptera</taxon>
        <taxon>Endopterygota</taxon>
        <taxon>Lepidoptera</taxon>
        <taxon>Glossata</taxon>
        <taxon>Ditrysia</taxon>
        <taxon>Papilionoidea</taxon>
        <taxon>Nymphalidae</taxon>
        <taxon>Heliconiinae</taxon>
        <taxon>Argynnini</taxon>
        <taxon>Brenthis</taxon>
    </lineage>
</organism>
<comment type="similarity">
    <text evidence="3">Belongs to the GLE1 family.</text>
</comment>
<proteinExistence type="inferred from homology"/>
<keyword evidence="5" id="KW-0963">Cytoplasm</keyword>
<dbReference type="Gene3D" id="1.25.40.510">
    <property type="entry name" value="GLE1-like"/>
    <property type="match status" value="1"/>
</dbReference>
<dbReference type="PANTHER" id="PTHR12960">
    <property type="entry name" value="GLE-1-RELATED"/>
    <property type="match status" value="1"/>
</dbReference>
<gene>
    <name evidence="17" type="ORF">BINO364_LOCUS13747</name>
</gene>
<dbReference type="GO" id="GO:0031369">
    <property type="term" value="F:translation initiation factor binding"/>
    <property type="evidence" value="ECO:0007669"/>
    <property type="project" value="TreeGrafter"/>
</dbReference>
<evidence type="ECO:0000256" key="3">
    <source>
        <dbReference type="ARBA" id="ARBA00011056"/>
    </source>
</evidence>
<evidence type="ECO:0000256" key="11">
    <source>
        <dbReference type="ARBA" id="ARBA00023242"/>
    </source>
</evidence>
<keyword evidence="6" id="KW-0509">mRNA transport</keyword>
<dbReference type="FunFam" id="1.25.40.510:FF:000001">
    <property type="entry name" value="Nucleoporin GLE1 isoform 1"/>
    <property type="match status" value="1"/>
</dbReference>
<dbReference type="GO" id="GO:0044614">
    <property type="term" value="C:nuclear pore cytoplasmic filaments"/>
    <property type="evidence" value="ECO:0007669"/>
    <property type="project" value="TreeGrafter"/>
</dbReference>
<evidence type="ECO:0000313" key="17">
    <source>
        <dbReference type="EMBL" id="CAH0728542.1"/>
    </source>
</evidence>
<dbReference type="GO" id="GO:0005543">
    <property type="term" value="F:phospholipid binding"/>
    <property type="evidence" value="ECO:0007669"/>
    <property type="project" value="TreeGrafter"/>
</dbReference>
<evidence type="ECO:0000256" key="6">
    <source>
        <dbReference type="ARBA" id="ARBA00022816"/>
    </source>
</evidence>
<evidence type="ECO:0000256" key="15">
    <source>
        <dbReference type="ARBA" id="ARBA00030897"/>
    </source>
</evidence>
<feature type="non-terminal residue" evidence="17">
    <location>
        <position position="639"/>
    </location>
</feature>
<sequence length="639" mass="73721">MDDSTYSYIDDLSRSGAKCGDISISETLADFERLRISALTKAAEISPLVTEVTIGPRSPIQKEKFKTDTRPSNIDEEFVDLIQDKVGEDLRYTLLLKDYEAKLQENSEDLFKNLVEKMMNSYAETMQRYWKKQSDECKRKTLELRAKKIQMAKQLRENDNLTVLENVRLDEQKFQMINQQTIENMNRILDEQNKATTRFASIRHSHAKICICHNEIINAVLTGPQGREIKKKYVQSINTVITNISAIMDNCKTGTITDKEVKQSEILSLNIENIKQQILEDLKQHEQLKKEEAKQKKLERQKALDAKEAENAQIKQALVEQAKRAQSMFYSETNFTFYQELKNFLESYESSYKELLENTNLKKFRFDCQKAVNTPVNALSSVSGMHMRDKYDKLAKLLRGEKVQVLDTYVMASQHPQGLNYCTALLAKKIVRQGDLLVSSNPEAAFPLAAVTVALWTQFPDFGKLLEAYFHRFCPYLVPMMLPQKEGQSDKEFYLSRGYTYNDDGVVEKQDKFLKRMSGIFRLHCAIWIAKTPKFINSSNPCSLCFGWKWLASFINLKPEPDISATLLHDFFIVCGSEFFKHYRKQCIKIIKLLSMEYLNILNNIDEGGPKTRLEVFLQNILKTGHIPPPNGLLPSNTW</sequence>
<keyword evidence="4" id="KW-0813">Transport</keyword>
<keyword evidence="10" id="KW-0906">Nuclear pore complex</keyword>
<keyword evidence="7" id="KW-0653">Protein transport</keyword>
<feature type="coiled-coil region" evidence="16">
    <location>
        <begin position="271"/>
        <end position="358"/>
    </location>
</feature>
<reference evidence="17" key="1">
    <citation type="submission" date="2021-12" db="EMBL/GenBank/DDBJ databases">
        <authorList>
            <person name="Martin H S."/>
        </authorList>
    </citation>
    <scope>NUCLEOTIDE SEQUENCE</scope>
</reference>
<dbReference type="Pfam" id="PF07817">
    <property type="entry name" value="GLE1"/>
    <property type="match status" value="1"/>
</dbReference>
<evidence type="ECO:0000256" key="4">
    <source>
        <dbReference type="ARBA" id="ARBA00022448"/>
    </source>
</evidence>
<name>A0A8J9UZC8_9NEOP</name>
<evidence type="ECO:0000256" key="1">
    <source>
        <dbReference type="ARBA" id="ARBA00004496"/>
    </source>
</evidence>
<keyword evidence="11" id="KW-0539">Nucleus</keyword>
<dbReference type="Proteomes" id="UP000838878">
    <property type="component" value="Chromosome 7"/>
</dbReference>
<evidence type="ECO:0000256" key="8">
    <source>
        <dbReference type="ARBA" id="ARBA00023010"/>
    </source>
</evidence>
<evidence type="ECO:0000256" key="7">
    <source>
        <dbReference type="ARBA" id="ARBA00022927"/>
    </source>
</evidence>
<comment type="function">
    <text evidence="12">Required for the export of mRNAs containing poly(A) tails from the nucleus into the cytoplasm. May be involved in the terminal step of the mRNA transport through the nuclear pore complex (NPC).</text>
</comment>
<evidence type="ECO:0000313" key="18">
    <source>
        <dbReference type="Proteomes" id="UP000838878"/>
    </source>
</evidence>
<evidence type="ECO:0000256" key="16">
    <source>
        <dbReference type="SAM" id="Coils"/>
    </source>
</evidence>
<accession>A0A8J9UZC8</accession>
<keyword evidence="8" id="KW-0811">Translocation</keyword>
<keyword evidence="9 16" id="KW-0175">Coiled coil</keyword>
<protein>
    <recommendedName>
        <fullName evidence="13">mRNA export factor GLE1</fullName>
    </recommendedName>
    <alternativeName>
        <fullName evidence="15">GLE1 RNA export mediator</fullName>
    </alternativeName>
    <alternativeName>
        <fullName evidence="14">Nucleoporin GLE1</fullName>
    </alternativeName>
</protein>
<dbReference type="InterPro" id="IPR012476">
    <property type="entry name" value="GLE1"/>
</dbReference>
<evidence type="ECO:0000256" key="10">
    <source>
        <dbReference type="ARBA" id="ARBA00023132"/>
    </source>
</evidence>
<dbReference type="PANTHER" id="PTHR12960:SF0">
    <property type="entry name" value="MRNA EXPORT FACTOR GLE1"/>
    <property type="match status" value="1"/>
</dbReference>
<dbReference type="GO" id="GO:0016973">
    <property type="term" value="P:poly(A)+ mRNA export from nucleus"/>
    <property type="evidence" value="ECO:0007669"/>
    <property type="project" value="InterPro"/>
</dbReference>
<dbReference type="GO" id="GO:0000822">
    <property type="term" value="F:inositol hexakisphosphate binding"/>
    <property type="evidence" value="ECO:0007669"/>
    <property type="project" value="TreeGrafter"/>
</dbReference>
<dbReference type="InterPro" id="IPR038506">
    <property type="entry name" value="GLE1-like_sf"/>
</dbReference>
<dbReference type="GO" id="GO:0005737">
    <property type="term" value="C:cytoplasm"/>
    <property type="evidence" value="ECO:0007669"/>
    <property type="project" value="UniProtKB-SubCell"/>
</dbReference>
<evidence type="ECO:0000256" key="14">
    <source>
        <dbReference type="ARBA" id="ARBA00029983"/>
    </source>
</evidence>
<dbReference type="EMBL" id="OV170227">
    <property type="protein sequence ID" value="CAH0728542.1"/>
    <property type="molecule type" value="Genomic_DNA"/>
</dbReference>
<dbReference type="AlphaFoldDB" id="A0A8J9UZC8"/>
<evidence type="ECO:0000256" key="9">
    <source>
        <dbReference type="ARBA" id="ARBA00023054"/>
    </source>
</evidence>
<keyword evidence="18" id="KW-1185">Reference proteome</keyword>
<evidence type="ECO:0000256" key="2">
    <source>
        <dbReference type="ARBA" id="ARBA00004567"/>
    </source>
</evidence>